<keyword evidence="1" id="KW-1133">Transmembrane helix</keyword>
<name>R2ST67_9ENTE</name>
<organism evidence="2 4">
    <name type="scientific">Enterococcus moraviensis ATCC BAA-383</name>
    <dbReference type="NCBI Taxonomy" id="1158609"/>
    <lineage>
        <taxon>Bacteria</taxon>
        <taxon>Bacillati</taxon>
        <taxon>Bacillota</taxon>
        <taxon>Bacilli</taxon>
        <taxon>Lactobacillales</taxon>
        <taxon>Enterococcaceae</taxon>
        <taxon>Enterococcus</taxon>
    </lineage>
</organism>
<dbReference type="RefSeq" id="WP_010765744.1">
    <property type="nucleotide sequence ID" value="NZ_ASWB01000002.1"/>
</dbReference>
<feature type="transmembrane region" description="Helical" evidence="1">
    <location>
        <begin position="7"/>
        <end position="28"/>
    </location>
</feature>
<evidence type="ECO:0000256" key="1">
    <source>
        <dbReference type="SAM" id="Phobius"/>
    </source>
</evidence>
<evidence type="ECO:0000313" key="2">
    <source>
        <dbReference type="EMBL" id="EOH98420.1"/>
    </source>
</evidence>
<accession>R2ST67</accession>
<feature type="transmembrane region" description="Helical" evidence="1">
    <location>
        <begin position="100"/>
        <end position="123"/>
    </location>
</feature>
<dbReference type="EMBL" id="AJAS01000017">
    <property type="protein sequence ID" value="EOH98420.1"/>
    <property type="molecule type" value="Genomic_DNA"/>
</dbReference>
<dbReference type="Proteomes" id="UP000013781">
    <property type="component" value="Unassembled WGS sequence"/>
</dbReference>
<dbReference type="Proteomes" id="UP000014157">
    <property type="component" value="Unassembled WGS sequence"/>
</dbReference>
<keyword evidence="5" id="KW-1185">Reference proteome</keyword>
<keyword evidence="1" id="KW-0472">Membrane</keyword>
<dbReference type="AlphaFoldDB" id="R2ST67"/>
<evidence type="ECO:0000313" key="5">
    <source>
        <dbReference type="Proteomes" id="UP000014157"/>
    </source>
</evidence>
<dbReference type="EMBL" id="ASWB01000002">
    <property type="protein sequence ID" value="EOT71717.1"/>
    <property type="molecule type" value="Genomic_DNA"/>
</dbReference>
<dbReference type="OrthoDB" id="9946533at2"/>
<protein>
    <submittedName>
        <fullName evidence="2">Uncharacterized protein</fullName>
    </submittedName>
</protein>
<keyword evidence="1" id="KW-0812">Transmembrane</keyword>
<comment type="caution">
    <text evidence="2">The sequence shown here is derived from an EMBL/GenBank/DDBJ whole genome shotgun (WGS) entry which is preliminary data.</text>
</comment>
<dbReference type="PATRIC" id="fig|1158609.3.peg.2325"/>
<gene>
    <name evidence="3" type="ORF">I586_01524</name>
    <name evidence="2" type="ORF">UAY_02377</name>
</gene>
<feature type="transmembrane region" description="Helical" evidence="1">
    <location>
        <begin position="69"/>
        <end position="88"/>
    </location>
</feature>
<reference evidence="2 4" key="1">
    <citation type="submission" date="2013-02" db="EMBL/GenBank/DDBJ databases">
        <title>The Genome Sequence of Enterococcus moraviensis BAA-383.</title>
        <authorList>
            <consortium name="The Broad Institute Genome Sequencing Platform"/>
            <consortium name="The Broad Institute Genome Sequencing Center for Infectious Disease"/>
            <person name="Earl A.M."/>
            <person name="Gilmore M.S."/>
            <person name="Lebreton F."/>
            <person name="Walker B."/>
            <person name="Young S.K."/>
            <person name="Zeng Q."/>
            <person name="Gargeya S."/>
            <person name="Fitzgerald M."/>
            <person name="Haas B."/>
            <person name="Abouelleil A."/>
            <person name="Alvarado L."/>
            <person name="Arachchi H.M."/>
            <person name="Berlin A.M."/>
            <person name="Chapman S.B."/>
            <person name="Dewar J."/>
            <person name="Goldberg J."/>
            <person name="Griggs A."/>
            <person name="Gujja S."/>
            <person name="Hansen M."/>
            <person name="Howarth C."/>
            <person name="Imamovic A."/>
            <person name="Larimer J."/>
            <person name="McCowan C."/>
            <person name="Murphy C."/>
            <person name="Neiman D."/>
            <person name="Pearson M."/>
            <person name="Priest M."/>
            <person name="Roberts A."/>
            <person name="Saif S."/>
            <person name="Shea T."/>
            <person name="Sisk P."/>
            <person name="Sykes S."/>
            <person name="Wortman J."/>
            <person name="Nusbaum C."/>
            <person name="Birren B."/>
        </authorList>
    </citation>
    <scope>NUCLEOTIDE SEQUENCE [LARGE SCALE GENOMIC DNA]</scope>
    <source>
        <strain evidence="2 4">ATCC BAA-383</strain>
    </source>
</reference>
<evidence type="ECO:0000313" key="3">
    <source>
        <dbReference type="EMBL" id="EOT71717.1"/>
    </source>
</evidence>
<dbReference type="HOGENOM" id="CLU_1924311_0_0_9"/>
<reference evidence="3 5" key="2">
    <citation type="submission" date="2013-03" db="EMBL/GenBank/DDBJ databases">
        <title>The Genome Sequence of Enterococcus moraviensis BAA-383 (PacBio/Illumina hybrid assembly).</title>
        <authorList>
            <consortium name="The Broad Institute Genomics Platform"/>
            <consortium name="The Broad Institute Genome Sequencing Center for Infectious Disease"/>
            <person name="Earl A."/>
            <person name="Russ C."/>
            <person name="Gilmore M."/>
            <person name="Surin D."/>
            <person name="Walker B."/>
            <person name="Young S."/>
            <person name="Zeng Q."/>
            <person name="Gargeya S."/>
            <person name="Fitzgerald M."/>
            <person name="Haas B."/>
            <person name="Abouelleil A."/>
            <person name="Allen A.W."/>
            <person name="Alvarado L."/>
            <person name="Arachchi H.M."/>
            <person name="Berlin A.M."/>
            <person name="Chapman S.B."/>
            <person name="Gainer-Dewar J."/>
            <person name="Goldberg J."/>
            <person name="Griggs A."/>
            <person name="Gujja S."/>
            <person name="Hansen M."/>
            <person name="Howarth C."/>
            <person name="Imamovic A."/>
            <person name="Ireland A."/>
            <person name="Larimer J."/>
            <person name="McCowan C."/>
            <person name="Murphy C."/>
            <person name="Pearson M."/>
            <person name="Poon T.W."/>
            <person name="Priest M."/>
            <person name="Roberts A."/>
            <person name="Saif S."/>
            <person name="Shea T."/>
            <person name="Sisk P."/>
            <person name="Sykes S."/>
            <person name="Wortman J."/>
            <person name="Nusbaum C."/>
            <person name="Birren B."/>
        </authorList>
    </citation>
    <scope>NUCLEOTIDE SEQUENCE [LARGE SCALE GENOMIC DNA]</scope>
    <source>
        <strain evidence="3 5">ATCC BAA-383</strain>
    </source>
</reference>
<sequence length="131" mass="14887">MNLGKYVVVLLIDFLSQLILFPLCWRIVGDQNFFLAVILTAIVVVGVKLFFINLIEVKSYRFSISRRPLYIYYGVSGVASIFIMPIAFMSGTMAAGGGLLFFLIGFTFVWIIPNGIMWLFYLVGSMKYEEK</sequence>
<proteinExistence type="predicted"/>
<feature type="transmembrane region" description="Helical" evidence="1">
    <location>
        <begin position="34"/>
        <end position="57"/>
    </location>
</feature>
<evidence type="ECO:0000313" key="4">
    <source>
        <dbReference type="Proteomes" id="UP000013781"/>
    </source>
</evidence>